<dbReference type="SUPFAM" id="SSF54768">
    <property type="entry name" value="dsRNA-binding domain-like"/>
    <property type="match status" value="1"/>
</dbReference>
<dbReference type="PANTHER" id="PTHR48277:SF1">
    <property type="entry name" value="MITOCHONDRIAL RIBOSOMAL PROTEIN S5"/>
    <property type="match status" value="1"/>
</dbReference>
<feature type="region of interest" description="Disordered" evidence="2">
    <location>
        <begin position="139"/>
        <end position="159"/>
    </location>
</feature>
<dbReference type="OrthoDB" id="309483at2759"/>
<sequence length="343" mass="40160">MIQTPKELFNIFRQQKSVFNFATSQKRILKNMNQLSQKLQQKQTIADKKKLSQFINYQQENGKLQTSINRTANYDAEFKEFLKEYNAKNKQYPNILDLSHYTRESNLYNKPQQLRNDELNMLEEFRKRRQQALVTSDFTNASEAHAMNPEEEEDNNIGQSEDQKINLSLSDDFVTLLIENDVTTVTTKLNRVNHFRYLVFMGNANGVIGYGKGKGNNFEEALDNAMLHCKKNLIAVPLDHFMSFPQELSAKYNDIKLKMMPRENFNSWGNPVLSSMILLTGISHCSFKLTFRNMNPYAMLYCYFKLITQNLTPRDLCEQKGTKVYRENFGKPVYFYNTPYLKP</sequence>
<dbReference type="GO" id="GO:0006412">
    <property type="term" value="P:translation"/>
    <property type="evidence" value="ECO:0007669"/>
    <property type="project" value="InterPro"/>
</dbReference>
<evidence type="ECO:0000256" key="2">
    <source>
        <dbReference type="SAM" id="MobiDB-lite"/>
    </source>
</evidence>
<dbReference type="PANTHER" id="PTHR48277">
    <property type="entry name" value="MITOCHONDRIAL RIBOSOMAL PROTEIN S5"/>
    <property type="match status" value="1"/>
</dbReference>
<dbReference type="GO" id="GO:1990904">
    <property type="term" value="C:ribonucleoprotein complex"/>
    <property type="evidence" value="ECO:0007669"/>
    <property type="project" value="UniProtKB-UniRule"/>
</dbReference>
<protein>
    <recommendedName>
        <fullName evidence="3">S5 DRBM domain-containing protein</fullName>
    </recommendedName>
</protein>
<proteinExistence type="predicted"/>
<dbReference type="GO" id="GO:0005840">
    <property type="term" value="C:ribosome"/>
    <property type="evidence" value="ECO:0007669"/>
    <property type="project" value="UniProtKB-KW"/>
</dbReference>
<dbReference type="InterPro" id="IPR013810">
    <property type="entry name" value="Ribosomal_uS5_N"/>
</dbReference>
<dbReference type="OMA" id="LTGIHHC"/>
<evidence type="ECO:0000313" key="5">
    <source>
        <dbReference type="Proteomes" id="UP000054937"/>
    </source>
</evidence>
<dbReference type="InParanoid" id="A0A0V0QXA5"/>
<name>A0A0V0QXA5_PSEPJ</name>
<evidence type="ECO:0000259" key="3">
    <source>
        <dbReference type="PROSITE" id="PS50881"/>
    </source>
</evidence>
<dbReference type="Gene3D" id="3.30.160.20">
    <property type="match status" value="1"/>
</dbReference>
<keyword evidence="1" id="KW-0689">Ribosomal protein</keyword>
<dbReference type="Pfam" id="PF00333">
    <property type="entry name" value="Ribosomal_S5"/>
    <property type="match status" value="1"/>
</dbReference>
<reference evidence="4 5" key="1">
    <citation type="journal article" date="2015" name="Sci. Rep.">
        <title>Genome of the facultative scuticociliatosis pathogen Pseudocohnilembus persalinus provides insight into its virulence through horizontal gene transfer.</title>
        <authorList>
            <person name="Xiong J."/>
            <person name="Wang G."/>
            <person name="Cheng J."/>
            <person name="Tian M."/>
            <person name="Pan X."/>
            <person name="Warren A."/>
            <person name="Jiang C."/>
            <person name="Yuan D."/>
            <person name="Miao W."/>
        </authorList>
    </citation>
    <scope>NUCLEOTIDE SEQUENCE [LARGE SCALE GENOMIC DNA]</scope>
    <source>
        <strain evidence="4">36N120E</strain>
    </source>
</reference>
<comment type="caution">
    <text evidence="4">The sequence shown here is derived from an EMBL/GenBank/DDBJ whole genome shotgun (WGS) entry which is preliminary data.</text>
</comment>
<gene>
    <name evidence="4" type="ORF">PPERSA_11465</name>
</gene>
<dbReference type="Proteomes" id="UP000054937">
    <property type="component" value="Unassembled WGS sequence"/>
</dbReference>
<dbReference type="InterPro" id="IPR000851">
    <property type="entry name" value="Ribosomal_uS5"/>
</dbReference>
<organism evidence="4 5">
    <name type="scientific">Pseudocohnilembus persalinus</name>
    <name type="common">Ciliate</name>
    <dbReference type="NCBI Taxonomy" id="266149"/>
    <lineage>
        <taxon>Eukaryota</taxon>
        <taxon>Sar</taxon>
        <taxon>Alveolata</taxon>
        <taxon>Ciliophora</taxon>
        <taxon>Intramacronucleata</taxon>
        <taxon>Oligohymenophorea</taxon>
        <taxon>Scuticociliatia</taxon>
        <taxon>Philasterida</taxon>
        <taxon>Pseudocohnilembidae</taxon>
        <taxon>Pseudocohnilembus</taxon>
    </lineage>
</organism>
<dbReference type="AlphaFoldDB" id="A0A0V0QXA5"/>
<evidence type="ECO:0000256" key="1">
    <source>
        <dbReference type="PROSITE-ProRule" id="PRU00268"/>
    </source>
</evidence>
<dbReference type="GO" id="GO:0003723">
    <property type="term" value="F:RNA binding"/>
    <property type="evidence" value="ECO:0007669"/>
    <property type="project" value="InterPro"/>
</dbReference>
<dbReference type="GO" id="GO:0003735">
    <property type="term" value="F:structural constituent of ribosome"/>
    <property type="evidence" value="ECO:0007669"/>
    <property type="project" value="UniProtKB-UniRule"/>
</dbReference>
<evidence type="ECO:0000313" key="4">
    <source>
        <dbReference type="EMBL" id="KRX06820.1"/>
    </source>
</evidence>
<dbReference type="PROSITE" id="PS50881">
    <property type="entry name" value="S5_DSRBD"/>
    <property type="match status" value="1"/>
</dbReference>
<feature type="domain" description="S5 DRBM" evidence="3">
    <location>
        <begin position="173"/>
        <end position="236"/>
    </location>
</feature>
<keyword evidence="5" id="KW-1185">Reference proteome</keyword>
<dbReference type="EMBL" id="LDAU01000091">
    <property type="protein sequence ID" value="KRX06820.1"/>
    <property type="molecule type" value="Genomic_DNA"/>
</dbReference>
<keyword evidence="1" id="KW-0687">Ribonucleoprotein</keyword>
<accession>A0A0V0QXA5</accession>